<dbReference type="EMBL" id="CAMXCT020006600">
    <property type="protein sequence ID" value="CAL1170104.1"/>
    <property type="molecule type" value="Genomic_DNA"/>
</dbReference>
<feature type="compositionally biased region" description="Basic and acidic residues" evidence="1">
    <location>
        <begin position="1546"/>
        <end position="1567"/>
    </location>
</feature>
<dbReference type="GO" id="GO:0005854">
    <property type="term" value="C:nascent polypeptide-associated complex"/>
    <property type="evidence" value="ECO:0007669"/>
    <property type="project" value="InterPro"/>
</dbReference>
<feature type="non-terminal residue" evidence="2">
    <location>
        <position position="1"/>
    </location>
</feature>
<feature type="compositionally biased region" description="Low complexity" evidence="1">
    <location>
        <begin position="1484"/>
        <end position="1528"/>
    </location>
</feature>
<dbReference type="EMBL" id="CAMXCT010006600">
    <property type="protein sequence ID" value="CAI4016729.1"/>
    <property type="molecule type" value="Genomic_DNA"/>
</dbReference>
<keyword evidence="4" id="KW-1185">Reference proteome</keyword>
<feature type="compositionally biased region" description="Basic and acidic residues" evidence="1">
    <location>
        <begin position="2053"/>
        <end position="2075"/>
    </location>
</feature>
<evidence type="ECO:0000313" key="2">
    <source>
        <dbReference type="EMBL" id="CAI4016729.1"/>
    </source>
</evidence>
<feature type="compositionally biased region" description="Pro residues" evidence="1">
    <location>
        <begin position="1936"/>
        <end position="1990"/>
    </location>
</feature>
<evidence type="ECO:0000313" key="3">
    <source>
        <dbReference type="EMBL" id="CAL1170104.1"/>
    </source>
</evidence>
<dbReference type="InterPro" id="IPR016641">
    <property type="entry name" value="EGD2/NACA0like"/>
</dbReference>
<feature type="region of interest" description="Disordered" evidence="1">
    <location>
        <begin position="1463"/>
        <end position="1572"/>
    </location>
</feature>
<feature type="compositionally biased region" description="Polar residues" evidence="1">
    <location>
        <begin position="1916"/>
        <end position="1926"/>
    </location>
</feature>
<feature type="region of interest" description="Disordered" evidence="1">
    <location>
        <begin position="190"/>
        <end position="273"/>
    </location>
</feature>
<feature type="region of interest" description="Disordered" evidence="1">
    <location>
        <begin position="432"/>
        <end position="456"/>
    </location>
</feature>
<feature type="compositionally biased region" description="Pro residues" evidence="1">
    <location>
        <begin position="1900"/>
        <end position="1909"/>
    </location>
</feature>
<feature type="compositionally biased region" description="Low complexity" evidence="1">
    <location>
        <begin position="1855"/>
        <end position="1865"/>
    </location>
</feature>
<dbReference type="EMBL" id="CAMXCT030006600">
    <property type="protein sequence ID" value="CAL4804041.1"/>
    <property type="molecule type" value="Genomic_DNA"/>
</dbReference>
<dbReference type="OrthoDB" id="412863at2759"/>
<protein>
    <submittedName>
        <fullName evidence="2">Uncharacterized protein</fullName>
    </submittedName>
</protein>
<feature type="compositionally biased region" description="Pro residues" evidence="1">
    <location>
        <begin position="1884"/>
        <end position="1893"/>
    </location>
</feature>
<sequence>MKLQWQWKEIRTTDSIQGVLCGDDEEWRRLGDCGCSRLTKLWCEGGSQEFYLTLRTCVAFKYKLGQMLNNGMVLKRAAHVYSGQDLLAVRFGDGLSTPDQKLLNIGLYDSNFDFPAHIPITVHAYLLSGKKMIDEKMPRLTSTWWDIAKKIIEKNGEMNLAFIIEGEIVPRHMWNKSLLEPVIPNEEVQEMPQYTKAKPGGKISGTPSMSSRHMPMPMKAASKPKARPKATPKSQPKKASKKSSKTMKKASPKNKKKASQHQVNKGKMASQKTVVDGNVKIKKKPSAKHVLLTLQGGHLFSNFVDDQQCITVNIKLWTMVISLAKHPSPVACDFVSEGNFRLLDDPDDTNDGKSILEKMFAMLDADVKVVPPILICDEQQLHSSEIQVHGHFRFLRSLAMGSTEIESFVMSVMPQGFWIKGSVRATRRIAMGKRGSGASSTGPPKKKASRESIKDGDTAIQVPNDIKATFVVNPWLGKVLERFDAEWKQHQDIVVILEHFFPNEQEQLAWRNFLSETFPAESDVEYLSADEMEEACQVHLRPFMLSWKREAGNKGYVMQENFRNLIQLILAKGFETSSSIAGVEMPVISKHHAKLIQGAAMHMPIIEPDCAPANSISLIKGWSRACAMHLVLKLCCEVGILDQYMKYLGGKVNGFSTVYANFRPYREDEDIVDINRALLHNGDISVQMTQFLEGMAGFNLSPAEEAATKNKEQRSKLARIGTTYGMARGPFSHASIGCKGLRFGYKPNCEDEWWDRRMASTAETQDMIINRIFGNWIGLPTGLRKTADEATIFAMQKICRCFQLYLENLQSKLPASNFNSEKDKLMAAFDMGTMDDVLKADADAQPAIDCSRIPEFKVVLDKLNSEVVLQAAQKRADLQKSLESATFMSLVEDLKQDQVKIEKYMSELDASRANWSQSLSAHKRHRRQTGLQRTLDFMKMRLDVGTMADEEVIADIPKHYSVFKAFSGREIQGFGHDETETLVILDFSVSPNPTTMANMIQSAAAICQQSPMCAVLVRYPLRITSQAESSWIASTRKIEDRLLTGGLCILGLVNAVIDTREAHGNDRRDAVVQFRLCVPEAFVESSPWMTSQVMNQHKIIQGVHMLPPRDLRHIPQADAVARKEHLNAQERGSQLGPKACEQILLPLMMGRASGEVRTRKVIVMDINPTFGDWLDASWNLHQRYLQGGDVPMVVYCTRYTASDVSEFNGMRSRTQQMLMEQWWESHPDAGPEEPVCTAESAVTRPSLTLLSWTTDGSKVTFPEILESKFNSDSEYSPQWKSACDNARVLLEKLEAANTHCSGRTVGNDVGAVALTGPDLDGAQPKQFNSALNLESVKLADFNLDDVQLGELFGFNTGSMIQDDTETLKSTERVIMWHIPNDDQKAVVLEKAPRTISSLLFQAFEKNVPEMKVDQHVCMPMKITRKGIEIDMFCRLKLRLGNHALAFGPDKLSDADLAGTTLKRAQAPPAPATPKSKAKAKAKAKSSPATPKKPTSGGISSPKAASKSKSPAVPKLKKPAASLKRPASAMSAAEDVNGDDASIDVPAETKDDGNSAPGKGEEDPDVCKKPAMRKNKKAADFGLDPVTHVKHNGQDYFNMRYVSKGKVSIRNDSKLVVFTAAVGGATLKQNDDICVAVLKALETSQNLPNSLAQGHQWAADLWAKINNVGSTAGPSDGALDTITAEDNMKLRRHCNLMMSTVEGRDITSKLFSFCFSAVLSGVLLSTHAAFQLLLFSSTQWCASQHARGKGAQGPQRQGVGYMLRRAERAVTANTQMHRAVSWLFRQLQCPPLEDVMFELEEGRQPQAPLVLQWLQERGQQLLAAQAAGMAQQAMAAQQAMQQQMQQQQLQQQMQQQQQQQTQQQQMHMAPPPLDQQIPPGSAGPSRPPMGPCATPPTRVGPLPPAPPPQNAIPQMLLPQQTFGQAGSNLPACDQRPAEPPGPPPGRPQQPPPPFKQQQQAPPPPPKQPQQTAGPPPKQSQQPPPPKQPQQPPGQGERTKARLPQPGNRTGLVLKQTPKVRPSPEEPKARIEPKQMPSSEEPKARIQPKQMPSTEEPKKEEKKKEEKKNEEKEKEDADSTMVPLPQKKKKEEKKAPAHGSAMKACLSLSQWTNVATQPLQKKISLYLLAVAFLLLLVIQSI</sequence>
<reference evidence="3" key="2">
    <citation type="submission" date="2024-04" db="EMBL/GenBank/DDBJ databases">
        <authorList>
            <person name="Chen Y."/>
            <person name="Shah S."/>
            <person name="Dougan E. K."/>
            <person name="Thang M."/>
            <person name="Chan C."/>
        </authorList>
    </citation>
    <scope>NUCLEOTIDE SEQUENCE [LARGE SCALE GENOMIC DNA]</scope>
</reference>
<dbReference type="PANTHER" id="PTHR21713">
    <property type="entry name" value="NASCENT POLYPEPTIDE ASSOCIATED COMPLEX ALPHA SUBUNIT-RELATED"/>
    <property type="match status" value="1"/>
</dbReference>
<organism evidence="2">
    <name type="scientific">Cladocopium goreaui</name>
    <dbReference type="NCBI Taxonomy" id="2562237"/>
    <lineage>
        <taxon>Eukaryota</taxon>
        <taxon>Sar</taxon>
        <taxon>Alveolata</taxon>
        <taxon>Dinophyceae</taxon>
        <taxon>Suessiales</taxon>
        <taxon>Symbiodiniaceae</taxon>
        <taxon>Cladocopium</taxon>
    </lineage>
</organism>
<comment type="caution">
    <text evidence="2">The sequence shown here is derived from an EMBL/GenBank/DDBJ whole genome shotgun (WGS) entry which is preliminary data.</text>
</comment>
<feature type="compositionally biased region" description="Basic and acidic residues" evidence="1">
    <location>
        <begin position="2020"/>
        <end position="2031"/>
    </location>
</feature>
<proteinExistence type="predicted"/>
<accession>A0A9P1DVX3</accession>
<gene>
    <name evidence="2" type="ORF">C1SCF055_LOCUS41435</name>
</gene>
<feature type="compositionally biased region" description="Low complexity" evidence="1">
    <location>
        <begin position="207"/>
        <end position="221"/>
    </location>
</feature>
<dbReference type="Proteomes" id="UP001152797">
    <property type="component" value="Unassembled WGS sequence"/>
</dbReference>
<name>A0A9P1DVX3_9DINO</name>
<evidence type="ECO:0000313" key="4">
    <source>
        <dbReference type="Proteomes" id="UP001152797"/>
    </source>
</evidence>
<reference evidence="2" key="1">
    <citation type="submission" date="2022-10" db="EMBL/GenBank/DDBJ databases">
        <authorList>
            <person name="Chen Y."/>
            <person name="Dougan E. K."/>
            <person name="Chan C."/>
            <person name="Rhodes N."/>
            <person name="Thang M."/>
        </authorList>
    </citation>
    <scope>NUCLEOTIDE SEQUENCE</scope>
</reference>
<feature type="compositionally biased region" description="Basic residues" evidence="1">
    <location>
        <begin position="222"/>
        <end position="259"/>
    </location>
</feature>
<feature type="region of interest" description="Disordered" evidence="1">
    <location>
        <begin position="1855"/>
        <end position="2097"/>
    </location>
</feature>
<evidence type="ECO:0000256" key="1">
    <source>
        <dbReference type="SAM" id="MobiDB-lite"/>
    </source>
</evidence>